<dbReference type="AlphaFoldDB" id="A0A381UH15"/>
<dbReference type="EMBL" id="UINC01006290">
    <property type="protein sequence ID" value="SVA26647.1"/>
    <property type="molecule type" value="Genomic_DNA"/>
</dbReference>
<organism evidence="1">
    <name type="scientific">marine metagenome</name>
    <dbReference type="NCBI Taxonomy" id="408172"/>
    <lineage>
        <taxon>unclassified sequences</taxon>
        <taxon>metagenomes</taxon>
        <taxon>ecological metagenomes</taxon>
    </lineage>
</organism>
<accession>A0A381UH15</accession>
<reference evidence="1" key="1">
    <citation type="submission" date="2018-05" db="EMBL/GenBank/DDBJ databases">
        <authorList>
            <person name="Lanie J.A."/>
            <person name="Ng W.-L."/>
            <person name="Kazmierczak K.M."/>
            <person name="Andrzejewski T.M."/>
            <person name="Davidsen T.M."/>
            <person name="Wayne K.J."/>
            <person name="Tettelin H."/>
            <person name="Glass J.I."/>
            <person name="Rusch D."/>
            <person name="Podicherti R."/>
            <person name="Tsui H.-C.T."/>
            <person name="Winkler M.E."/>
        </authorList>
    </citation>
    <scope>NUCLEOTIDE SEQUENCE</scope>
</reference>
<evidence type="ECO:0000313" key="1">
    <source>
        <dbReference type="EMBL" id="SVA26647.1"/>
    </source>
</evidence>
<proteinExistence type="predicted"/>
<gene>
    <name evidence="1" type="ORF">METZ01_LOCUS79501</name>
</gene>
<name>A0A381UH15_9ZZZZ</name>
<sequence length="50" mass="5752">MFPKLRKFSSISLIAVFLFGGLTFPAYGLEMGSIFENMKTDDDKRWFKIG</sequence>
<feature type="non-terminal residue" evidence="1">
    <location>
        <position position="50"/>
    </location>
</feature>
<protein>
    <submittedName>
        <fullName evidence="1">Uncharacterized protein</fullName>
    </submittedName>
</protein>